<accession>A0A4R3J5G9</accession>
<comment type="caution">
    <text evidence="2">The sequence shown here is derived from an EMBL/GenBank/DDBJ whole genome shotgun (WGS) entry which is preliminary data.</text>
</comment>
<proteinExistence type="predicted"/>
<sequence length="105" mass="12542">MSEYGLTKKDWDLFREKISDWQEAYMNKLNKEYIELLSGEGRPSEKFWTLEERIRNDKKDTGVQLKISRSNCIPNIISLLNERAITMKDLEEFSDELKETILKYC</sequence>
<reference evidence="2 3" key="2">
    <citation type="submission" date="2019-03" db="EMBL/GenBank/DDBJ databases">
        <title>Genomic Encyclopedia of Type Strains, Phase IV (KMG-IV): sequencing the most valuable type-strain genomes for metagenomic binning, comparative biology and taxonomic classification.</title>
        <authorList>
            <person name="Goeker M."/>
        </authorList>
    </citation>
    <scope>NUCLEOTIDE SEQUENCE [LARGE SCALE GENOMIC DNA]</scope>
    <source>
        <strain evidence="2 3">DSM 103426</strain>
    </source>
</reference>
<dbReference type="Proteomes" id="UP000702954">
    <property type="component" value="Unassembled WGS sequence"/>
</dbReference>
<keyword evidence="4" id="KW-1185">Reference proteome</keyword>
<dbReference type="RefSeq" id="WP_174704837.1">
    <property type="nucleotide sequence ID" value="NZ_BHEO01000002.1"/>
</dbReference>
<evidence type="ECO:0000313" key="3">
    <source>
        <dbReference type="Proteomes" id="UP000294613"/>
    </source>
</evidence>
<protein>
    <recommendedName>
        <fullName evidence="5">Multidrug transporter</fullName>
    </recommendedName>
</protein>
<dbReference type="AlphaFoldDB" id="A0A4R3J5G9"/>
<dbReference type="EMBL" id="BHEO01000002">
    <property type="protein sequence ID" value="GBU04422.1"/>
    <property type="molecule type" value="Genomic_DNA"/>
</dbReference>
<dbReference type="EMBL" id="SLZV01000042">
    <property type="protein sequence ID" value="TCS60522.1"/>
    <property type="molecule type" value="Genomic_DNA"/>
</dbReference>
<gene>
    <name evidence="2" type="ORF">EDD74_14217</name>
    <name evidence="1" type="ORF">FAEUMB_09630</name>
</gene>
<evidence type="ECO:0000313" key="4">
    <source>
        <dbReference type="Proteomes" id="UP000702954"/>
    </source>
</evidence>
<evidence type="ECO:0000313" key="2">
    <source>
        <dbReference type="EMBL" id="TCS60522.1"/>
    </source>
</evidence>
<name>A0A4R3J5G9_9FIRM</name>
<evidence type="ECO:0000313" key="1">
    <source>
        <dbReference type="EMBL" id="GBU04422.1"/>
    </source>
</evidence>
<organism evidence="2 3">
    <name type="scientific">Faecalimonas umbilicata</name>
    <dbReference type="NCBI Taxonomy" id="1912855"/>
    <lineage>
        <taxon>Bacteria</taxon>
        <taxon>Bacillati</taxon>
        <taxon>Bacillota</taxon>
        <taxon>Clostridia</taxon>
        <taxon>Lachnospirales</taxon>
        <taxon>Lachnospiraceae</taxon>
        <taxon>Faecalimonas</taxon>
    </lineage>
</organism>
<evidence type="ECO:0008006" key="5">
    <source>
        <dbReference type="Google" id="ProtNLM"/>
    </source>
</evidence>
<dbReference type="Proteomes" id="UP000294613">
    <property type="component" value="Unassembled WGS sequence"/>
</dbReference>
<reference evidence="1 4" key="1">
    <citation type="journal article" date="2018" name="Int. J. Syst. Evol. Microbiol.">
        <title>Draft Genome Sequence of Faecalimonas umbilicata JCM 30896T, an Acetate-Producing Bacterium Isolated from Human Feces.</title>
        <authorList>
            <person name="Sakamoto M."/>
            <person name="Ikeyama N."/>
            <person name="Yuki M."/>
            <person name="Ohkuma M."/>
        </authorList>
    </citation>
    <scope>NUCLEOTIDE SEQUENCE [LARGE SCALE GENOMIC DNA]</scope>
    <source>
        <strain evidence="1 4">EGH7</strain>
    </source>
</reference>